<dbReference type="EMBL" id="AZGZ01000006">
    <property type="protein sequence ID" value="KZZ94526.1"/>
    <property type="molecule type" value="Genomic_DNA"/>
</dbReference>
<name>A0A168AYJ5_9EURO</name>
<comment type="caution">
    <text evidence="2">The sequence shown here is derived from an EMBL/GenBank/DDBJ whole genome shotgun (WGS) entry which is preliminary data.</text>
</comment>
<reference evidence="2 3" key="1">
    <citation type="journal article" date="2016" name="Genome Biol. Evol.">
        <title>Divergent and convergent evolution of fungal pathogenicity.</title>
        <authorList>
            <person name="Shang Y."/>
            <person name="Xiao G."/>
            <person name="Zheng P."/>
            <person name="Cen K."/>
            <person name="Zhan S."/>
            <person name="Wang C."/>
        </authorList>
    </citation>
    <scope>NUCLEOTIDE SEQUENCE [LARGE SCALE GENOMIC DNA]</scope>
    <source>
        <strain evidence="2 3">ARSEF 7405</strain>
    </source>
</reference>
<dbReference type="Proteomes" id="UP000242877">
    <property type="component" value="Unassembled WGS sequence"/>
</dbReference>
<dbReference type="AlphaFoldDB" id="A0A168AYJ5"/>
<gene>
    <name evidence="2" type="ORF">AAP_01826</name>
</gene>
<evidence type="ECO:0000313" key="2">
    <source>
        <dbReference type="EMBL" id="KZZ94526.1"/>
    </source>
</evidence>
<organism evidence="2 3">
    <name type="scientific">Ascosphaera apis ARSEF 7405</name>
    <dbReference type="NCBI Taxonomy" id="392613"/>
    <lineage>
        <taxon>Eukaryota</taxon>
        <taxon>Fungi</taxon>
        <taxon>Dikarya</taxon>
        <taxon>Ascomycota</taxon>
        <taxon>Pezizomycotina</taxon>
        <taxon>Eurotiomycetes</taxon>
        <taxon>Eurotiomycetidae</taxon>
        <taxon>Onygenales</taxon>
        <taxon>Ascosphaeraceae</taxon>
        <taxon>Ascosphaera</taxon>
    </lineage>
</organism>
<protein>
    <submittedName>
        <fullName evidence="2">Uncharacterized protein</fullName>
    </submittedName>
</protein>
<evidence type="ECO:0000313" key="3">
    <source>
        <dbReference type="Proteomes" id="UP000242877"/>
    </source>
</evidence>
<proteinExistence type="predicted"/>
<keyword evidence="3" id="KW-1185">Reference proteome</keyword>
<sequence>MTIPEETETRKSSTRSEDDILGLYLSSNQINPDPEEVGKAIERVLGDDIQALFKSMVPKSKDVKELVPAKVPVEEASQKDDELVDLVSIDKSESCGGKTMDGGLDGNASGLLQVDEIDEDDML</sequence>
<feature type="region of interest" description="Disordered" evidence="1">
    <location>
        <begin position="94"/>
        <end position="123"/>
    </location>
</feature>
<dbReference type="OrthoDB" id="10592042at2759"/>
<dbReference type="VEuPathDB" id="FungiDB:AAP_01826"/>
<evidence type="ECO:0000256" key="1">
    <source>
        <dbReference type="SAM" id="MobiDB-lite"/>
    </source>
</evidence>
<accession>A0A168AYJ5</accession>